<evidence type="ECO:0000313" key="1">
    <source>
        <dbReference type="EMBL" id="CEK78094.1"/>
    </source>
</evidence>
<organism evidence="1">
    <name type="scientific">Arion vulgaris</name>
    <dbReference type="NCBI Taxonomy" id="1028688"/>
    <lineage>
        <taxon>Eukaryota</taxon>
        <taxon>Metazoa</taxon>
        <taxon>Spiralia</taxon>
        <taxon>Lophotrochozoa</taxon>
        <taxon>Mollusca</taxon>
        <taxon>Gastropoda</taxon>
        <taxon>Heterobranchia</taxon>
        <taxon>Euthyneura</taxon>
        <taxon>Panpulmonata</taxon>
        <taxon>Eupulmonata</taxon>
        <taxon>Stylommatophora</taxon>
        <taxon>Helicina</taxon>
        <taxon>Arionoidea</taxon>
        <taxon>Arionidae</taxon>
        <taxon>Arion</taxon>
    </lineage>
</organism>
<proteinExistence type="predicted"/>
<name>A0A0B7AAS8_9EUPU</name>
<reference evidence="1" key="1">
    <citation type="submission" date="2014-12" db="EMBL/GenBank/DDBJ databases">
        <title>Insight into the proteome of Arion vulgaris.</title>
        <authorList>
            <person name="Aradska J."/>
            <person name="Bulat T."/>
            <person name="Smidak R."/>
            <person name="Sarate P."/>
            <person name="Gangsoo J."/>
            <person name="Sialana F."/>
            <person name="Bilban M."/>
            <person name="Lubec G."/>
        </authorList>
    </citation>
    <scope>NUCLEOTIDE SEQUENCE</scope>
    <source>
        <tissue evidence="1">Skin</tissue>
    </source>
</reference>
<dbReference type="EMBL" id="HACG01031229">
    <property type="protein sequence ID" value="CEK78094.1"/>
    <property type="molecule type" value="Transcribed_RNA"/>
</dbReference>
<accession>A0A0B7AAS8</accession>
<sequence>MERSVSNKQQCLCVLHLKHHERRTLYCHQFLRLMGGLHESSVIHNGAPSPFREDI</sequence>
<dbReference type="AlphaFoldDB" id="A0A0B7AAS8"/>
<protein>
    <submittedName>
        <fullName evidence="1">Uncharacterized protein</fullName>
    </submittedName>
</protein>
<gene>
    <name evidence="1" type="primary">ORF108266</name>
</gene>